<name>A0A6V7UEY4_MELEN</name>
<dbReference type="InterPro" id="IPR016187">
    <property type="entry name" value="CTDL_fold"/>
</dbReference>
<dbReference type="Proteomes" id="UP000580250">
    <property type="component" value="Unassembled WGS sequence"/>
</dbReference>
<dbReference type="Gene3D" id="3.10.100.10">
    <property type="entry name" value="Mannose-Binding Protein A, subunit A"/>
    <property type="match status" value="1"/>
</dbReference>
<dbReference type="InterPro" id="IPR001304">
    <property type="entry name" value="C-type_lectin-like"/>
</dbReference>
<feature type="chain" id="PRO_5028468074" description="C-type lectin domain-containing protein" evidence="1">
    <location>
        <begin position="22"/>
        <end position="186"/>
    </location>
</feature>
<protein>
    <recommendedName>
        <fullName evidence="2">C-type lectin domain-containing protein</fullName>
    </recommendedName>
</protein>
<dbReference type="Pfam" id="PF00059">
    <property type="entry name" value="Lectin_C"/>
    <property type="match status" value="1"/>
</dbReference>
<feature type="domain" description="C-type lectin" evidence="2">
    <location>
        <begin position="48"/>
        <end position="99"/>
    </location>
</feature>
<evidence type="ECO:0000313" key="3">
    <source>
        <dbReference type="EMBL" id="CAD2155805.1"/>
    </source>
</evidence>
<sequence length="186" mass="20808">MKLLLTLIIFTQTILFAFVSGDCEDDWTSMADENGVSIGFKLFKRDYKINYYHAQVICKENGANVAIIHNDIENGLVQQMSGPSTTNWIGTHIIPNSDNKTVSCFESDKSRCVYGAYNSTSDPARQDVPWLPIDQIPSTDEFGDPIECVKLIDTSFEGFDPTAVLWLEDPCYNRIDGVICSKSCDN</sequence>
<evidence type="ECO:0000313" key="4">
    <source>
        <dbReference type="Proteomes" id="UP000580250"/>
    </source>
</evidence>
<feature type="signal peptide" evidence="1">
    <location>
        <begin position="1"/>
        <end position="21"/>
    </location>
</feature>
<dbReference type="InterPro" id="IPR016186">
    <property type="entry name" value="C-type_lectin-like/link_sf"/>
</dbReference>
<gene>
    <name evidence="3" type="ORF">MENT_LOCUS12004</name>
</gene>
<dbReference type="AlphaFoldDB" id="A0A6V7UEY4"/>
<evidence type="ECO:0000259" key="2">
    <source>
        <dbReference type="Pfam" id="PF00059"/>
    </source>
</evidence>
<evidence type="ECO:0000256" key="1">
    <source>
        <dbReference type="SAM" id="SignalP"/>
    </source>
</evidence>
<comment type="caution">
    <text evidence="3">The sequence shown here is derived from an EMBL/GenBank/DDBJ whole genome shotgun (WGS) entry which is preliminary data.</text>
</comment>
<keyword evidence="1" id="KW-0732">Signal</keyword>
<reference evidence="3 4" key="1">
    <citation type="submission" date="2020-08" db="EMBL/GenBank/DDBJ databases">
        <authorList>
            <person name="Koutsovoulos G."/>
            <person name="Danchin GJ E."/>
        </authorList>
    </citation>
    <scope>NUCLEOTIDE SEQUENCE [LARGE SCALE GENOMIC DNA]</scope>
</reference>
<dbReference type="OrthoDB" id="5877441at2759"/>
<organism evidence="3 4">
    <name type="scientific">Meloidogyne enterolobii</name>
    <name type="common">Root-knot nematode worm</name>
    <name type="synonym">Meloidogyne mayaguensis</name>
    <dbReference type="NCBI Taxonomy" id="390850"/>
    <lineage>
        <taxon>Eukaryota</taxon>
        <taxon>Metazoa</taxon>
        <taxon>Ecdysozoa</taxon>
        <taxon>Nematoda</taxon>
        <taxon>Chromadorea</taxon>
        <taxon>Rhabditida</taxon>
        <taxon>Tylenchina</taxon>
        <taxon>Tylenchomorpha</taxon>
        <taxon>Tylenchoidea</taxon>
        <taxon>Meloidogynidae</taxon>
        <taxon>Meloidogyninae</taxon>
        <taxon>Meloidogyne</taxon>
    </lineage>
</organism>
<proteinExistence type="predicted"/>
<accession>A0A6V7UEY4</accession>
<dbReference type="SUPFAM" id="SSF56436">
    <property type="entry name" value="C-type lectin-like"/>
    <property type="match status" value="1"/>
</dbReference>
<dbReference type="CDD" id="cd00037">
    <property type="entry name" value="CLECT"/>
    <property type="match status" value="1"/>
</dbReference>
<dbReference type="EMBL" id="CAJEWN010000060">
    <property type="protein sequence ID" value="CAD2155805.1"/>
    <property type="molecule type" value="Genomic_DNA"/>
</dbReference>